<evidence type="ECO:0008006" key="3">
    <source>
        <dbReference type="Google" id="ProtNLM"/>
    </source>
</evidence>
<evidence type="ECO:0000313" key="2">
    <source>
        <dbReference type="Proteomes" id="UP001500827"/>
    </source>
</evidence>
<dbReference type="Proteomes" id="UP001500827">
    <property type="component" value="Unassembled WGS sequence"/>
</dbReference>
<dbReference type="Gene3D" id="3.90.550.20">
    <property type="match status" value="1"/>
</dbReference>
<comment type="caution">
    <text evidence="1">The sequence shown here is derived from an EMBL/GenBank/DDBJ whole genome shotgun (WGS) entry which is preliminary data.</text>
</comment>
<protein>
    <recommendedName>
        <fullName evidence="3">Alpha 1,4-glycosyltransferase domain-containing protein</fullName>
    </recommendedName>
</protein>
<dbReference type="InterPro" id="IPR051981">
    <property type="entry name" value="Glycosyltransf_32"/>
</dbReference>
<dbReference type="InterPro" id="IPR029044">
    <property type="entry name" value="Nucleotide-diphossugar_trans"/>
</dbReference>
<sequence>MGDKLSYVERLSIQSALAHGHQFRVFSYTADTLQGVPEGVEVLDASDVMPREKMISYAECDGGVQLGANLWRYHLLAKGGFWCDLDCVLVRPFDFDQPYVLGWEYEGWINNAVMFAPPDSQFVQDLFELTKPNVRPPWFGPRRTANFYLRKWREGYLGLEDMPWGTYSAGLVTHIVKKRKLQRYVSSPDVFYPVRWNEARIVYDSAAVVNERIKPETRAVHLWHSRLGELKASPPAKGSWMDVQCDRFEVETGDGV</sequence>
<dbReference type="SUPFAM" id="SSF53448">
    <property type="entry name" value="Nucleotide-diphospho-sugar transferases"/>
    <property type="match status" value="1"/>
</dbReference>
<dbReference type="EMBL" id="BAABBM010000001">
    <property type="protein sequence ID" value="GAA3893141.1"/>
    <property type="molecule type" value="Genomic_DNA"/>
</dbReference>
<keyword evidence="2" id="KW-1185">Reference proteome</keyword>
<dbReference type="PANTHER" id="PTHR12042">
    <property type="entry name" value="LACTOSYLCERAMIDE 4-ALPHA-GALACTOSYLTRANSFERASE ALPHA- 1,4-GALACTOSYLTRANSFERASE"/>
    <property type="match status" value="1"/>
</dbReference>
<dbReference type="RefSeq" id="WP_344698628.1">
    <property type="nucleotide sequence ID" value="NZ_BAABBM010000001.1"/>
</dbReference>
<reference evidence="2" key="1">
    <citation type="journal article" date="2019" name="Int. J. Syst. Evol. Microbiol.">
        <title>The Global Catalogue of Microorganisms (GCM) 10K type strain sequencing project: providing services to taxonomists for standard genome sequencing and annotation.</title>
        <authorList>
            <consortium name="The Broad Institute Genomics Platform"/>
            <consortium name="The Broad Institute Genome Sequencing Center for Infectious Disease"/>
            <person name="Wu L."/>
            <person name="Ma J."/>
        </authorList>
    </citation>
    <scope>NUCLEOTIDE SEQUENCE [LARGE SCALE GENOMIC DNA]</scope>
    <source>
        <strain evidence="2">JCM 17543</strain>
    </source>
</reference>
<evidence type="ECO:0000313" key="1">
    <source>
        <dbReference type="EMBL" id="GAA3893141.1"/>
    </source>
</evidence>
<dbReference type="PANTHER" id="PTHR12042:SF21">
    <property type="entry name" value="ALPHA1,4-GALACTOSYLTRANSFERASE 1-RELATED"/>
    <property type="match status" value="1"/>
</dbReference>
<proteinExistence type="predicted"/>
<gene>
    <name evidence="1" type="ORF">GCM10022276_10410</name>
</gene>
<organism evidence="1 2">
    <name type="scientific">Sphingomonas limnosediminicola</name>
    <dbReference type="NCBI Taxonomy" id="940133"/>
    <lineage>
        <taxon>Bacteria</taxon>
        <taxon>Pseudomonadati</taxon>
        <taxon>Pseudomonadota</taxon>
        <taxon>Alphaproteobacteria</taxon>
        <taxon>Sphingomonadales</taxon>
        <taxon>Sphingomonadaceae</taxon>
        <taxon>Sphingomonas</taxon>
    </lineage>
</organism>
<name>A0ABP7L2Y3_9SPHN</name>
<accession>A0ABP7L2Y3</accession>